<organism evidence="2 3">
    <name type="scientific">Nocardioides fonticola</name>
    <dbReference type="NCBI Taxonomy" id="450363"/>
    <lineage>
        <taxon>Bacteria</taxon>
        <taxon>Bacillati</taxon>
        <taxon>Actinomycetota</taxon>
        <taxon>Actinomycetes</taxon>
        <taxon>Propionibacteriales</taxon>
        <taxon>Nocardioidaceae</taxon>
        <taxon>Nocardioides</taxon>
    </lineage>
</organism>
<comment type="caution">
    <text evidence="2">The sequence shown here is derived from an EMBL/GenBank/DDBJ whole genome shotgun (WGS) entry which is preliminary data.</text>
</comment>
<reference evidence="3" key="1">
    <citation type="journal article" date="2019" name="Int. J. Syst. Evol. Microbiol.">
        <title>The Global Catalogue of Microorganisms (GCM) 10K type strain sequencing project: providing services to taxonomists for standard genome sequencing and annotation.</title>
        <authorList>
            <consortium name="The Broad Institute Genomics Platform"/>
            <consortium name="The Broad Institute Genome Sequencing Center for Infectious Disease"/>
            <person name="Wu L."/>
            <person name="Ma J."/>
        </authorList>
    </citation>
    <scope>NUCLEOTIDE SEQUENCE [LARGE SCALE GENOMIC DNA]</scope>
    <source>
        <strain evidence="3">JCM 16703</strain>
    </source>
</reference>
<dbReference type="Proteomes" id="UP001501495">
    <property type="component" value="Unassembled WGS sequence"/>
</dbReference>
<proteinExistence type="predicted"/>
<gene>
    <name evidence="2" type="ORF">GCM10022215_33810</name>
</gene>
<feature type="region of interest" description="Disordered" evidence="1">
    <location>
        <begin position="30"/>
        <end position="84"/>
    </location>
</feature>
<evidence type="ECO:0000313" key="2">
    <source>
        <dbReference type="EMBL" id="GAA4125360.1"/>
    </source>
</evidence>
<evidence type="ECO:0008006" key="4">
    <source>
        <dbReference type="Google" id="ProtNLM"/>
    </source>
</evidence>
<dbReference type="EMBL" id="BAAAZH010000027">
    <property type="protein sequence ID" value="GAA4125360.1"/>
    <property type="molecule type" value="Genomic_DNA"/>
</dbReference>
<evidence type="ECO:0000313" key="3">
    <source>
        <dbReference type="Proteomes" id="UP001501495"/>
    </source>
</evidence>
<evidence type="ECO:0000256" key="1">
    <source>
        <dbReference type="SAM" id="MobiDB-lite"/>
    </source>
</evidence>
<sequence length="205" mass="21820">MSAGSLYQAAAASATRRAIKAAWSSMADQSPAPHAWKAPCGCPQPRHRSRAPGSKIRETQALPHGRKGTSVDGNDQLGAGGHAQAARANVNGFNRATMWEQDQIPSETSDQLAEFAELAAALPQAFSQLSSALEQAQAHQVLSMETMTDESDPAMAIGVARLYLEEARSLAVDLHKHLEAARNATAHTISQGVDDGQESMPWDQP</sequence>
<protein>
    <recommendedName>
        <fullName evidence="4">PE domain-containing protein</fullName>
    </recommendedName>
</protein>
<name>A0ABP7XTB4_9ACTN</name>
<accession>A0ABP7XTB4</accession>
<keyword evidence="3" id="KW-1185">Reference proteome</keyword>